<reference evidence="5 6" key="1">
    <citation type="submission" date="2019-11" db="EMBL/GenBank/DDBJ databases">
        <title>Comparative genomics of hydrocarbon-degrading Desulfosarcina strains.</title>
        <authorList>
            <person name="Watanabe M."/>
            <person name="Kojima H."/>
            <person name="Fukui M."/>
        </authorList>
    </citation>
    <scope>NUCLEOTIDE SEQUENCE [LARGE SCALE GENOMIC DNA]</scope>
    <source>
        <strain evidence="5 6">28bB2T</strain>
    </source>
</reference>
<organism evidence="5 6">
    <name type="scientific">Desulfosarcina ovata subsp. sediminis</name>
    <dbReference type="NCBI Taxonomy" id="885957"/>
    <lineage>
        <taxon>Bacteria</taxon>
        <taxon>Pseudomonadati</taxon>
        <taxon>Thermodesulfobacteriota</taxon>
        <taxon>Desulfobacteria</taxon>
        <taxon>Desulfobacterales</taxon>
        <taxon>Desulfosarcinaceae</taxon>
        <taxon>Desulfosarcina</taxon>
    </lineage>
</organism>
<dbReference type="Pfam" id="PF01037">
    <property type="entry name" value="AsnC_trans_reg"/>
    <property type="match status" value="1"/>
</dbReference>
<dbReference type="InterPro" id="IPR011991">
    <property type="entry name" value="ArsR-like_HTH"/>
</dbReference>
<dbReference type="PROSITE" id="PS50956">
    <property type="entry name" value="HTH_ASNC_2"/>
    <property type="match status" value="1"/>
</dbReference>
<keyword evidence="2" id="KW-0238">DNA-binding</keyword>
<dbReference type="CDD" id="cd00090">
    <property type="entry name" value="HTH_ARSR"/>
    <property type="match status" value="1"/>
</dbReference>
<dbReference type="GO" id="GO:0006355">
    <property type="term" value="P:regulation of DNA-templated transcription"/>
    <property type="evidence" value="ECO:0007669"/>
    <property type="project" value="UniProtKB-ARBA"/>
</dbReference>
<keyword evidence="1" id="KW-0805">Transcription regulation</keyword>
<dbReference type="InterPro" id="IPR000485">
    <property type="entry name" value="AsnC-type_HTH_dom"/>
</dbReference>
<dbReference type="EMBL" id="AP021876">
    <property type="protein sequence ID" value="BBO79868.1"/>
    <property type="molecule type" value="Genomic_DNA"/>
</dbReference>
<evidence type="ECO:0000259" key="4">
    <source>
        <dbReference type="PROSITE" id="PS50956"/>
    </source>
</evidence>
<dbReference type="PANTHER" id="PTHR30154:SF53">
    <property type="entry name" value="HTH-TYPE TRANSCRIPTIONAL REGULATOR LRPC"/>
    <property type="match status" value="1"/>
</dbReference>
<dbReference type="AlphaFoldDB" id="A0A5K7ZCG7"/>
<dbReference type="GO" id="GO:0043565">
    <property type="term" value="F:sequence-specific DNA binding"/>
    <property type="evidence" value="ECO:0007669"/>
    <property type="project" value="InterPro"/>
</dbReference>
<dbReference type="GO" id="GO:0043200">
    <property type="term" value="P:response to amino acid"/>
    <property type="evidence" value="ECO:0007669"/>
    <property type="project" value="TreeGrafter"/>
</dbReference>
<evidence type="ECO:0000313" key="6">
    <source>
        <dbReference type="Proteomes" id="UP000425960"/>
    </source>
</evidence>
<dbReference type="RefSeq" id="WP_155308659.1">
    <property type="nucleotide sequence ID" value="NZ_AP021876.1"/>
</dbReference>
<dbReference type="PANTHER" id="PTHR30154">
    <property type="entry name" value="LEUCINE-RESPONSIVE REGULATORY PROTEIN"/>
    <property type="match status" value="1"/>
</dbReference>
<gene>
    <name evidence="5" type="primary">lrp</name>
    <name evidence="5" type="ORF">DSCO28_04340</name>
</gene>
<dbReference type="Gene3D" id="3.30.70.920">
    <property type="match status" value="1"/>
</dbReference>
<evidence type="ECO:0000256" key="2">
    <source>
        <dbReference type="ARBA" id="ARBA00023125"/>
    </source>
</evidence>
<evidence type="ECO:0000256" key="3">
    <source>
        <dbReference type="ARBA" id="ARBA00023163"/>
    </source>
</evidence>
<dbReference type="GO" id="GO:0005829">
    <property type="term" value="C:cytosol"/>
    <property type="evidence" value="ECO:0007669"/>
    <property type="project" value="TreeGrafter"/>
</dbReference>
<dbReference type="Proteomes" id="UP000425960">
    <property type="component" value="Chromosome"/>
</dbReference>
<dbReference type="SUPFAM" id="SSF46785">
    <property type="entry name" value="Winged helix' DNA-binding domain"/>
    <property type="match status" value="1"/>
</dbReference>
<accession>A0A5K7ZCG7</accession>
<dbReference type="Pfam" id="PF13412">
    <property type="entry name" value="HTH_24"/>
    <property type="match status" value="1"/>
</dbReference>
<dbReference type="KEGG" id="dov:DSCO28_04340"/>
<proteinExistence type="predicted"/>
<protein>
    <submittedName>
        <fullName evidence="5">AsnC family transcriptional regulator</fullName>
    </submittedName>
</protein>
<keyword evidence="3" id="KW-0804">Transcription</keyword>
<dbReference type="SMART" id="SM00344">
    <property type="entry name" value="HTH_ASNC"/>
    <property type="match status" value="1"/>
</dbReference>
<dbReference type="InterPro" id="IPR036388">
    <property type="entry name" value="WH-like_DNA-bd_sf"/>
</dbReference>
<name>A0A5K7ZCG7_9BACT</name>
<dbReference type="PRINTS" id="PR00033">
    <property type="entry name" value="HTHASNC"/>
</dbReference>
<dbReference type="InterPro" id="IPR011008">
    <property type="entry name" value="Dimeric_a/b-barrel"/>
</dbReference>
<feature type="domain" description="HTH asnC-type" evidence="4">
    <location>
        <begin position="2"/>
        <end position="63"/>
    </location>
</feature>
<dbReference type="InterPro" id="IPR019888">
    <property type="entry name" value="Tscrpt_reg_AsnC-like"/>
</dbReference>
<dbReference type="Gene3D" id="1.10.10.10">
    <property type="entry name" value="Winged helix-like DNA-binding domain superfamily/Winged helix DNA-binding domain"/>
    <property type="match status" value="1"/>
</dbReference>
<dbReference type="SUPFAM" id="SSF54909">
    <property type="entry name" value="Dimeric alpha+beta barrel"/>
    <property type="match status" value="1"/>
</dbReference>
<sequence>MIDDISLNILKILQQKARIPNVEVARQVGMAPSAVLERIRKLEKMGYIDGYEVRLNPERFGKSQVAFIQVHTSGKTEGQGLVKTLSGLPQVQEIHYVAGKDSYLLKVRETDTQALGRLIRERIAPIKGVTGTTTTIVMNTFKETARIPIDDQDLIR</sequence>
<evidence type="ECO:0000313" key="5">
    <source>
        <dbReference type="EMBL" id="BBO79868.1"/>
    </source>
</evidence>
<dbReference type="InterPro" id="IPR019887">
    <property type="entry name" value="Tscrpt_reg_AsnC/Lrp_C"/>
</dbReference>
<dbReference type="InterPro" id="IPR036390">
    <property type="entry name" value="WH_DNA-bd_sf"/>
</dbReference>
<evidence type="ECO:0000256" key="1">
    <source>
        <dbReference type="ARBA" id="ARBA00023015"/>
    </source>
</evidence>